<sequence length="78" mass="9041">MGALKGDLHKLIETTEDVALLQNIFMILSSRQQQPGHIWSSLSEEQKQQVLDSEKEISDFSAWMSHEEMIKANQQWLK</sequence>
<protein>
    <recommendedName>
        <fullName evidence="3">Addiction module component</fullName>
    </recommendedName>
</protein>
<evidence type="ECO:0000313" key="2">
    <source>
        <dbReference type="Proteomes" id="UP000659698"/>
    </source>
</evidence>
<gene>
    <name evidence="1" type="ORF">H7U12_10495</name>
</gene>
<dbReference type="RefSeq" id="WP_186637135.1">
    <property type="nucleotide sequence ID" value="NZ_JACOAF010000023.1"/>
</dbReference>
<proteinExistence type="predicted"/>
<evidence type="ECO:0000313" key="1">
    <source>
        <dbReference type="EMBL" id="MBC3540114.1"/>
    </source>
</evidence>
<dbReference type="Proteomes" id="UP000659698">
    <property type="component" value="Unassembled WGS sequence"/>
</dbReference>
<comment type="caution">
    <text evidence="1">The sequence shown here is derived from an EMBL/GenBank/DDBJ whole genome shotgun (WGS) entry which is preliminary data.</text>
</comment>
<dbReference type="EMBL" id="JACOAF010000023">
    <property type="protein sequence ID" value="MBC3540114.1"/>
    <property type="molecule type" value="Genomic_DNA"/>
</dbReference>
<reference evidence="1 2" key="1">
    <citation type="journal article" date="2019" name="Int. J. Syst. Evol. Microbiol.">
        <title>Rufibacter sediminis sp. nov., isolated from freshwater lake sediment.</title>
        <authorList>
            <person name="Qu J.H."/>
            <person name="Zhang L.J."/>
            <person name="Fu Y.H."/>
            <person name="Li H.F."/>
        </authorList>
    </citation>
    <scope>NUCLEOTIDE SEQUENCE [LARGE SCALE GENOMIC DNA]</scope>
    <source>
        <strain evidence="1 2">H-1</strain>
    </source>
</reference>
<keyword evidence="2" id="KW-1185">Reference proteome</keyword>
<accession>A0ABR6VT58</accession>
<name>A0ABR6VT58_9BACT</name>
<evidence type="ECO:0008006" key="3">
    <source>
        <dbReference type="Google" id="ProtNLM"/>
    </source>
</evidence>
<organism evidence="1 2">
    <name type="scientific">Rufibacter sediminis</name>
    <dbReference type="NCBI Taxonomy" id="2762756"/>
    <lineage>
        <taxon>Bacteria</taxon>
        <taxon>Pseudomonadati</taxon>
        <taxon>Bacteroidota</taxon>
        <taxon>Cytophagia</taxon>
        <taxon>Cytophagales</taxon>
        <taxon>Hymenobacteraceae</taxon>
        <taxon>Rufibacter</taxon>
    </lineage>
</organism>